<dbReference type="Proteomes" id="UP000800041">
    <property type="component" value="Unassembled WGS sequence"/>
</dbReference>
<evidence type="ECO:0000256" key="8">
    <source>
        <dbReference type="ARBA" id="ARBA00025651"/>
    </source>
</evidence>
<keyword evidence="11" id="KW-0261">Viral envelope protein</keyword>
<dbReference type="PANTHER" id="PTHR28032:SF1">
    <property type="entry name" value="FI02826P"/>
    <property type="match status" value="1"/>
</dbReference>
<keyword evidence="7 9" id="KW-0539">Nucleus</keyword>
<dbReference type="OrthoDB" id="10061064at2759"/>
<dbReference type="AlphaFoldDB" id="A0A6G1HDF3"/>
<gene>
    <name evidence="11" type="ORF">K402DRAFT_389252</name>
</gene>
<evidence type="ECO:0000313" key="12">
    <source>
        <dbReference type="Proteomes" id="UP000800041"/>
    </source>
</evidence>
<dbReference type="InterPro" id="IPR038422">
    <property type="entry name" value="Cut8/Sts1_sf"/>
</dbReference>
<proteinExistence type="inferred from homology"/>
<evidence type="ECO:0000313" key="11">
    <source>
        <dbReference type="EMBL" id="KAF1991050.1"/>
    </source>
</evidence>
<keyword evidence="6 9" id="KW-0653">Protein transport</keyword>
<evidence type="ECO:0000256" key="9">
    <source>
        <dbReference type="RuleBase" id="RU368013"/>
    </source>
</evidence>
<dbReference type="GO" id="GO:0015031">
    <property type="term" value="P:protein transport"/>
    <property type="evidence" value="ECO:0007669"/>
    <property type="project" value="UniProtKB-UniRule"/>
</dbReference>
<dbReference type="GO" id="GO:0031144">
    <property type="term" value="P:proteasome localization"/>
    <property type="evidence" value="ECO:0007669"/>
    <property type="project" value="UniProtKB-UniRule"/>
</dbReference>
<dbReference type="InterPro" id="IPR013868">
    <property type="entry name" value="Cut8/Sts1_fam"/>
</dbReference>
<dbReference type="FunFam" id="1.20.58.1590:FF:000001">
    <property type="entry name" value="Tethering factor for nuclear proteasome STS1"/>
    <property type="match status" value="1"/>
</dbReference>
<dbReference type="GO" id="GO:0031965">
    <property type="term" value="C:nuclear membrane"/>
    <property type="evidence" value="ECO:0007669"/>
    <property type="project" value="TreeGrafter"/>
</dbReference>
<name>A0A6G1HDF3_9PEZI</name>
<keyword evidence="11" id="KW-0946">Virion</keyword>
<evidence type="ECO:0000256" key="3">
    <source>
        <dbReference type="ARBA" id="ARBA00016204"/>
    </source>
</evidence>
<evidence type="ECO:0000256" key="5">
    <source>
        <dbReference type="ARBA" id="ARBA00022490"/>
    </source>
</evidence>
<comment type="similarity">
    <text evidence="1 9">Belongs to the cut8/STS1 family.</text>
</comment>
<feature type="region of interest" description="Disordered" evidence="10">
    <location>
        <begin position="1"/>
        <end position="86"/>
    </location>
</feature>
<dbReference type="Gene3D" id="1.20.58.1590">
    <property type="entry name" value="Tethering factor for nuclear proteasome Cut8/Sts1"/>
    <property type="match status" value="1"/>
</dbReference>
<keyword evidence="4 9" id="KW-0813">Transport</keyword>
<dbReference type="GO" id="GO:0070628">
    <property type="term" value="F:proteasome binding"/>
    <property type="evidence" value="ECO:0007669"/>
    <property type="project" value="TreeGrafter"/>
</dbReference>
<comment type="subcellular location">
    <subcellularLocation>
        <location evidence="9">Cytoplasm</location>
    </subcellularLocation>
    <subcellularLocation>
        <location evidence="9">Nucleus</location>
    </subcellularLocation>
</comment>
<sequence length="319" mass="34897">MNSVLASQPFSAPHLHPYPDNNRLSPTRSSPFGMASRKRKAEDDLQPADSDMSMSASPSSSPSIPSRGLPRMPMPKRTRTNAHARPLTLPRLLEALSADEMRMALQAICDKHPEIASEVSTTVPKPNGRAALGVLHNYESGLRSAFPFGGRESSDYAYNRVRQPLINLLDALQDYTPHFLPPNETQAATSLDYLDGATDVIHRLPQWDSFQNNRHKHDAYEEMAKAWALVIREAAKRGGGIQLQYGGWDQKLAKHNETSGGKMEEAVNELRVTLGWLGGNGGGQQGTPQASGQGDMPSIRQQLLNGTYGIGSPVRVGPW</sequence>
<feature type="compositionally biased region" description="Polar residues" evidence="10">
    <location>
        <begin position="1"/>
        <end position="10"/>
    </location>
</feature>
<protein>
    <recommendedName>
        <fullName evidence="3 9">Tethering factor for nuclear proteasome STS1</fullName>
    </recommendedName>
</protein>
<dbReference type="Pfam" id="PF08559">
    <property type="entry name" value="Cut8"/>
    <property type="match status" value="1"/>
</dbReference>
<evidence type="ECO:0000256" key="1">
    <source>
        <dbReference type="ARBA" id="ARBA00006199"/>
    </source>
</evidence>
<reference evidence="11" key="1">
    <citation type="journal article" date="2020" name="Stud. Mycol.">
        <title>101 Dothideomycetes genomes: a test case for predicting lifestyles and emergence of pathogens.</title>
        <authorList>
            <person name="Haridas S."/>
            <person name="Albert R."/>
            <person name="Binder M."/>
            <person name="Bloem J."/>
            <person name="Labutti K."/>
            <person name="Salamov A."/>
            <person name="Andreopoulos B."/>
            <person name="Baker S."/>
            <person name="Barry K."/>
            <person name="Bills G."/>
            <person name="Bluhm B."/>
            <person name="Cannon C."/>
            <person name="Castanera R."/>
            <person name="Culley D."/>
            <person name="Daum C."/>
            <person name="Ezra D."/>
            <person name="Gonzalez J."/>
            <person name="Henrissat B."/>
            <person name="Kuo A."/>
            <person name="Liang C."/>
            <person name="Lipzen A."/>
            <person name="Lutzoni F."/>
            <person name="Magnuson J."/>
            <person name="Mondo S."/>
            <person name="Nolan M."/>
            <person name="Ohm R."/>
            <person name="Pangilinan J."/>
            <person name="Park H.-J."/>
            <person name="Ramirez L."/>
            <person name="Alfaro M."/>
            <person name="Sun H."/>
            <person name="Tritt A."/>
            <person name="Yoshinaga Y."/>
            <person name="Zwiers L.-H."/>
            <person name="Turgeon B."/>
            <person name="Goodwin S."/>
            <person name="Spatafora J."/>
            <person name="Crous P."/>
            <person name="Grigoriev I."/>
        </authorList>
    </citation>
    <scope>NUCLEOTIDE SEQUENCE</scope>
    <source>
        <strain evidence="11">CBS 113979</strain>
    </source>
</reference>
<evidence type="ECO:0000256" key="7">
    <source>
        <dbReference type="ARBA" id="ARBA00023242"/>
    </source>
</evidence>
<feature type="compositionally biased region" description="Low complexity" evidence="10">
    <location>
        <begin position="47"/>
        <end position="66"/>
    </location>
</feature>
<accession>A0A6G1HDF3</accession>
<evidence type="ECO:0000256" key="6">
    <source>
        <dbReference type="ARBA" id="ARBA00022927"/>
    </source>
</evidence>
<keyword evidence="12" id="KW-1185">Reference proteome</keyword>
<dbReference type="PANTHER" id="PTHR28032">
    <property type="entry name" value="FI02826P"/>
    <property type="match status" value="1"/>
</dbReference>
<dbReference type="GO" id="GO:0071630">
    <property type="term" value="P:nuclear protein quality control by the ubiquitin-proteasome system"/>
    <property type="evidence" value="ECO:0007669"/>
    <property type="project" value="UniProtKB-UniRule"/>
</dbReference>
<keyword evidence="5 9" id="KW-0963">Cytoplasm</keyword>
<dbReference type="EMBL" id="ML977140">
    <property type="protein sequence ID" value="KAF1991050.1"/>
    <property type="molecule type" value="Genomic_DNA"/>
</dbReference>
<evidence type="ECO:0000256" key="4">
    <source>
        <dbReference type="ARBA" id="ARBA00022448"/>
    </source>
</evidence>
<comment type="function">
    <text evidence="8 9">Involved in ubiquitin-mediated protein degradation. Regulatory factor in the ubiquitin/proteasome pathway that controls the turnover of proteasome substrates. Targets proteasomes to the nucleus and facilitates the degradation of nuclear proteins.</text>
</comment>
<organism evidence="11 12">
    <name type="scientific">Aulographum hederae CBS 113979</name>
    <dbReference type="NCBI Taxonomy" id="1176131"/>
    <lineage>
        <taxon>Eukaryota</taxon>
        <taxon>Fungi</taxon>
        <taxon>Dikarya</taxon>
        <taxon>Ascomycota</taxon>
        <taxon>Pezizomycotina</taxon>
        <taxon>Dothideomycetes</taxon>
        <taxon>Pleosporomycetidae</taxon>
        <taxon>Aulographales</taxon>
        <taxon>Aulographaceae</taxon>
    </lineage>
</organism>
<dbReference type="GO" id="GO:0005737">
    <property type="term" value="C:cytoplasm"/>
    <property type="evidence" value="ECO:0007669"/>
    <property type="project" value="UniProtKB-SubCell"/>
</dbReference>
<evidence type="ECO:0000256" key="10">
    <source>
        <dbReference type="SAM" id="MobiDB-lite"/>
    </source>
</evidence>
<comment type="subunit">
    <text evidence="2 9">Binds the proteasome.</text>
</comment>
<feature type="region of interest" description="Disordered" evidence="10">
    <location>
        <begin position="277"/>
        <end position="297"/>
    </location>
</feature>
<evidence type="ECO:0000256" key="2">
    <source>
        <dbReference type="ARBA" id="ARBA00011464"/>
    </source>
</evidence>